<evidence type="ECO:0000313" key="9">
    <source>
        <dbReference type="Proteomes" id="UP000250235"/>
    </source>
</evidence>
<dbReference type="InterPro" id="IPR013083">
    <property type="entry name" value="Znf_RING/FYVE/PHD"/>
</dbReference>
<gene>
    <name evidence="8" type="ORF">F511_26964</name>
</gene>
<evidence type="ECO:0000256" key="3">
    <source>
        <dbReference type="ARBA" id="ARBA00022723"/>
    </source>
</evidence>
<dbReference type="AlphaFoldDB" id="A0A2Z7AX88"/>
<sequence>MLSRFKIDQVFDLDEALRMPEDSAEELHEQHEAEARPKSSAEVLFEEIPTVVTGEGRCAVCMRGFRTGGTQVRCGHVFHVNCIAQWVSVNSCCPLCRARLSS</sequence>
<dbReference type="EMBL" id="KV011863">
    <property type="protein sequence ID" value="KZV25550.1"/>
    <property type="molecule type" value="Genomic_DNA"/>
</dbReference>
<dbReference type="Proteomes" id="UP000250235">
    <property type="component" value="Unassembled WGS sequence"/>
</dbReference>
<keyword evidence="3" id="KW-0479">Metal-binding</keyword>
<evidence type="ECO:0000313" key="8">
    <source>
        <dbReference type="EMBL" id="KZV25550.1"/>
    </source>
</evidence>
<dbReference type="PROSITE" id="PS50089">
    <property type="entry name" value="ZF_RING_2"/>
    <property type="match status" value="1"/>
</dbReference>
<dbReference type="InterPro" id="IPR001841">
    <property type="entry name" value="Znf_RING"/>
</dbReference>
<proteinExistence type="predicted"/>
<evidence type="ECO:0000256" key="1">
    <source>
        <dbReference type="ARBA" id="ARBA00000900"/>
    </source>
</evidence>
<dbReference type="PANTHER" id="PTHR15710:SF74">
    <property type="entry name" value="RING-TYPE E3 UBIQUITIN TRANSFERASE-RELATED"/>
    <property type="match status" value="1"/>
</dbReference>
<evidence type="ECO:0000256" key="6">
    <source>
        <dbReference type="PROSITE-ProRule" id="PRU00175"/>
    </source>
</evidence>
<name>A0A2Z7AX88_9LAMI</name>
<keyword evidence="5" id="KW-0862">Zinc</keyword>
<dbReference type="OrthoDB" id="941227at2759"/>
<dbReference type="EC" id="2.3.2.27" evidence="2"/>
<evidence type="ECO:0000259" key="7">
    <source>
        <dbReference type="PROSITE" id="PS50089"/>
    </source>
</evidence>
<dbReference type="Pfam" id="PF13639">
    <property type="entry name" value="zf-RING_2"/>
    <property type="match status" value="1"/>
</dbReference>
<evidence type="ECO:0000256" key="4">
    <source>
        <dbReference type="ARBA" id="ARBA00022771"/>
    </source>
</evidence>
<keyword evidence="4 6" id="KW-0863">Zinc-finger</keyword>
<dbReference type="SUPFAM" id="SSF57850">
    <property type="entry name" value="RING/U-box"/>
    <property type="match status" value="1"/>
</dbReference>
<dbReference type="SMART" id="SM00184">
    <property type="entry name" value="RING"/>
    <property type="match status" value="1"/>
</dbReference>
<evidence type="ECO:0000256" key="5">
    <source>
        <dbReference type="ARBA" id="ARBA00022833"/>
    </source>
</evidence>
<organism evidence="8 9">
    <name type="scientific">Dorcoceras hygrometricum</name>
    <dbReference type="NCBI Taxonomy" id="472368"/>
    <lineage>
        <taxon>Eukaryota</taxon>
        <taxon>Viridiplantae</taxon>
        <taxon>Streptophyta</taxon>
        <taxon>Embryophyta</taxon>
        <taxon>Tracheophyta</taxon>
        <taxon>Spermatophyta</taxon>
        <taxon>Magnoliopsida</taxon>
        <taxon>eudicotyledons</taxon>
        <taxon>Gunneridae</taxon>
        <taxon>Pentapetalae</taxon>
        <taxon>asterids</taxon>
        <taxon>lamiids</taxon>
        <taxon>Lamiales</taxon>
        <taxon>Gesneriaceae</taxon>
        <taxon>Didymocarpoideae</taxon>
        <taxon>Trichosporeae</taxon>
        <taxon>Loxocarpinae</taxon>
        <taxon>Dorcoceras</taxon>
    </lineage>
</organism>
<accession>A0A2Z7AX88</accession>
<feature type="domain" description="RING-type" evidence="7">
    <location>
        <begin position="58"/>
        <end position="97"/>
    </location>
</feature>
<dbReference type="Gene3D" id="3.30.40.10">
    <property type="entry name" value="Zinc/RING finger domain, C3HC4 (zinc finger)"/>
    <property type="match status" value="1"/>
</dbReference>
<protein>
    <recommendedName>
        <fullName evidence="2">RING-type E3 ubiquitin transferase</fullName>
        <ecNumber evidence="2">2.3.2.27</ecNumber>
    </recommendedName>
</protein>
<dbReference type="GO" id="GO:0008270">
    <property type="term" value="F:zinc ion binding"/>
    <property type="evidence" value="ECO:0007669"/>
    <property type="project" value="UniProtKB-KW"/>
</dbReference>
<comment type="catalytic activity">
    <reaction evidence="1">
        <text>S-ubiquitinyl-[E2 ubiquitin-conjugating enzyme]-L-cysteine + [acceptor protein]-L-lysine = [E2 ubiquitin-conjugating enzyme]-L-cysteine + N(6)-ubiquitinyl-[acceptor protein]-L-lysine.</text>
        <dbReference type="EC" id="2.3.2.27"/>
    </reaction>
</comment>
<keyword evidence="9" id="KW-1185">Reference proteome</keyword>
<evidence type="ECO:0000256" key="2">
    <source>
        <dbReference type="ARBA" id="ARBA00012483"/>
    </source>
</evidence>
<reference evidence="8 9" key="1">
    <citation type="journal article" date="2015" name="Proc. Natl. Acad. Sci. U.S.A.">
        <title>The resurrection genome of Boea hygrometrica: A blueprint for survival of dehydration.</title>
        <authorList>
            <person name="Xiao L."/>
            <person name="Yang G."/>
            <person name="Zhang L."/>
            <person name="Yang X."/>
            <person name="Zhao S."/>
            <person name="Ji Z."/>
            <person name="Zhou Q."/>
            <person name="Hu M."/>
            <person name="Wang Y."/>
            <person name="Chen M."/>
            <person name="Xu Y."/>
            <person name="Jin H."/>
            <person name="Xiao X."/>
            <person name="Hu G."/>
            <person name="Bao F."/>
            <person name="Hu Y."/>
            <person name="Wan P."/>
            <person name="Li L."/>
            <person name="Deng X."/>
            <person name="Kuang T."/>
            <person name="Xiang C."/>
            <person name="Zhu J.K."/>
            <person name="Oliver M.J."/>
            <person name="He Y."/>
        </authorList>
    </citation>
    <scope>NUCLEOTIDE SEQUENCE [LARGE SCALE GENOMIC DNA]</scope>
    <source>
        <strain evidence="9">cv. XS01</strain>
    </source>
</reference>
<dbReference type="GO" id="GO:0061630">
    <property type="term" value="F:ubiquitin protein ligase activity"/>
    <property type="evidence" value="ECO:0007669"/>
    <property type="project" value="UniProtKB-EC"/>
</dbReference>
<dbReference type="PANTHER" id="PTHR15710">
    <property type="entry name" value="E3 UBIQUITIN-PROTEIN LIGASE PRAJA"/>
    <property type="match status" value="1"/>
</dbReference>